<evidence type="ECO:0000313" key="2">
    <source>
        <dbReference type="EMBL" id="MDI1492278.1"/>
    </source>
</evidence>
<sequence>MDPHPNIDDRASVTTGASVEAVPLRKYTKRRSEPPNDETILMQRESPSGQRDIESFPTYSKHRSEFQNDDASIIGGDSLPHLRETESPRTYSKRRTESPDDESVLIRQDSSQEPHETESFRNETWHDGMSYDSVRGGRGRDSPEQTVATEPVDWLLPEVQLPSRSFSMAMGRRRSDSAGWG</sequence>
<reference evidence="2" key="1">
    <citation type="journal article" date="2023" name="Genome Biol. Evol.">
        <title>First Whole Genome Sequence and Flow Cytometry Genome Size Data for the Lichen-Forming Fungus Ramalina farinacea (Ascomycota).</title>
        <authorList>
            <person name="Llewellyn T."/>
            <person name="Mian S."/>
            <person name="Hill R."/>
            <person name="Leitch I.J."/>
            <person name="Gaya E."/>
        </authorList>
    </citation>
    <scope>NUCLEOTIDE SEQUENCE</scope>
    <source>
        <strain evidence="2">LIQ254RAFAR</strain>
    </source>
</reference>
<feature type="compositionally biased region" description="Basic and acidic residues" evidence="1">
    <location>
        <begin position="110"/>
        <end position="126"/>
    </location>
</feature>
<gene>
    <name evidence="2" type="ORF">OHK93_003490</name>
</gene>
<keyword evidence="3" id="KW-1185">Reference proteome</keyword>
<feature type="compositionally biased region" description="Basic and acidic residues" evidence="1">
    <location>
        <begin position="1"/>
        <end position="11"/>
    </location>
</feature>
<dbReference type="EMBL" id="JAPUFD010000018">
    <property type="protein sequence ID" value="MDI1492278.1"/>
    <property type="molecule type" value="Genomic_DNA"/>
</dbReference>
<evidence type="ECO:0000313" key="3">
    <source>
        <dbReference type="Proteomes" id="UP001161017"/>
    </source>
</evidence>
<accession>A0AA43QWL8</accession>
<evidence type="ECO:0000256" key="1">
    <source>
        <dbReference type="SAM" id="MobiDB-lite"/>
    </source>
</evidence>
<dbReference type="AlphaFoldDB" id="A0AA43QWL8"/>
<organism evidence="2 3">
    <name type="scientific">Ramalina farinacea</name>
    <dbReference type="NCBI Taxonomy" id="258253"/>
    <lineage>
        <taxon>Eukaryota</taxon>
        <taxon>Fungi</taxon>
        <taxon>Dikarya</taxon>
        <taxon>Ascomycota</taxon>
        <taxon>Pezizomycotina</taxon>
        <taxon>Lecanoromycetes</taxon>
        <taxon>OSLEUM clade</taxon>
        <taxon>Lecanoromycetidae</taxon>
        <taxon>Lecanorales</taxon>
        <taxon>Lecanorineae</taxon>
        <taxon>Ramalinaceae</taxon>
        <taxon>Ramalina</taxon>
    </lineage>
</organism>
<name>A0AA43QWL8_9LECA</name>
<proteinExistence type="predicted"/>
<protein>
    <submittedName>
        <fullName evidence="2">Uncharacterized protein</fullName>
    </submittedName>
</protein>
<comment type="caution">
    <text evidence="2">The sequence shown here is derived from an EMBL/GenBank/DDBJ whole genome shotgun (WGS) entry which is preliminary data.</text>
</comment>
<feature type="region of interest" description="Disordered" evidence="1">
    <location>
        <begin position="1"/>
        <end position="153"/>
    </location>
</feature>
<dbReference type="Proteomes" id="UP001161017">
    <property type="component" value="Unassembled WGS sequence"/>
</dbReference>